<dbReference type="Pfam" id="PF25954">
    <property type="entry name" value="Beta-barrel_RND_2"/>
    <property type="match status" value="1"/>
</dbReference>
<accession>A0A0K0XSA4</accession>
<evidence type="ECO:0000256" key="1">
    <source>
        <dbReference type="ARBA" id="ARBA00009477"/>
    </source>
</evidence>
<dbReference type="PATRIC" id="fig|1579979.3.peg.210"/>
<dbReference type="InterPro" id="IPR058647">
    <property type="entry name" value="BSH_CzcB-like"/>
</dbReference>
<dbReference type="Gene3D" id="1.10.287.470">
    <property type="entry name" value="Helix hairpin bin"/>
    <property type="match status" value="1"/>
</dbReference>
<dbReference type="Gene3D" id="2.40.50.100">
    <property type="match status" value="1"/>
</dbReference>
<dbReference type="PANTHER" id="PTHR30469">
    <property type="entry name" value="MULTIDRUG RESISTANCE PROTEIN MDTA"/>
    <property type="match status" value="1"/>
</dbReference>
<dbReference type="Proteomes" id="UP000066624">
    <property type="component" value="Chromosome"/>
</dbReference>
<dbReference type="EMBL" id="CP012154">
    <property type="protein sequence ID" value="AKS40594.1"/>
    <property type="molecule type" value="Genomic_DNA"/>
</dbReference>
<dbReference type="Pfam" id="PF25967">
    <property type="entry name" value="RND-MFP_C"/>
    <property type="match status" value="1"/>
</dbReference>
<feature type="domain" description="CzcB-like barrel-sandwich hybrid" evidence="4">
    <location>
        <begin position="52"/>
        <end position="183"/>
    </location>
</feature>
<dbReference type="InterPro" id="IPR058792">
    <property type="entry name" value="Beta-barrel_RND_2"/>
</dbReference>
<feature type="domain" description="CusB-like beta-barrel" evidence="2">
    <location>
        <begin position="196"/>
        <end position="270"/>
    </location>
</feature>
<feature type="domain" description="Multidrug resistance protein MdtA-like C-terminal permuted SH3" evidence="3">
    <location>
        <begin position="278"/>
        <end position="337"/>
    </location>
</feature>
<sequence>MSIKFGAGLSAVLCLLAGWVEAQTPVSVVRPVRAESVETLRFSGNLVARESARLSPQVAGLIAELEVDVGDRVEEGQTLLQLDAHLAELEVARAEAARAEARAALDEARRLAEEGRRLVGDRFLPDTEVRARESAAVLAEAGLARAEAELATEQERLRRHSLDAPFSGVIAARLAERGEWVGPGVPVLELVRVDELWLDVQVPQRYWAELGRSEALVRAHADVAPDRPLETEIQARVPVSDPTARTFLLRLLVHDRGESLMPGMSARVEVDLKRDQAATLVPRDALLRYPDGSTTVWIVPVGSDRASQRPVTVRRFLGDQVELDEELGAEARVVVRGNEVLSEGEVVRVVEEPR</sequence>
<dbReference type="Gene3D" id="2.40.420.20">
    <property type="match status" value="1"/>
</dbReference>
<dbReference type="KEGG" id="wma:WM2015_205"/>
<dbReference type="STRING" id="1579979.WM2015_205"/>
<organism evidence="5 6">
    <name type="scientific">Wenzhouxiangella marina</name>
    <dbReference type="NCBI Taxonomy" id="1579979"/>
    <lineage>
        <taxon>Bacteria</taxon>
        <taxon>Pseudomonadati</taxon>
        <taxon>Pseudomonadota</taxon>
        <taxon>Gammaproteobacteria</taxon>
        <taxon>Chromatiales</taxon>
        <taxon>Wenzhouxiangellaceae</taxon>
        <taxon>Wenzhouxiangella</taxon>
    </lineage>
</organism>
<evidence type="ECO:0000259" key="3">
    <source>
        <dbReference type="Pfam" id="PF25967"/>
    </source>
</evidence>
<evidence type="ECO:0000259" key="4">
    <source>
        <dbReference type="Pfam" id="PF25973"/>
    </source>
</evidence>
<evidence type="ECO:0000259" key="2">
    <source>
        <dbReference type="Pfam" id="PF25954"/>
    </source>
</evidence>
<dbReference type="SUPFAM" id="SSF111369">
    <property type="entry name" value="HlyD-like secretion proteins"/>
    <property type="match status" value="1"/>
</dbReference>
<dbReference type="GO" id="GO:1990281">
    <property type="term" value="C:efflux pump complex"/>
    <property type="evidence" value="ECO:0007669"/>
    <property type="project" value="TreeGrafter"/>
</dbReference>
<dbReference type="InterPro" id="IPR058627">
    <property type="entry name" value="MdtA-like_C"/>
</dbReference>
<dbReference type="RefSeq" id="WP_049724293.1">
    <property type="nucleotide sequence ID" value="NZ_CP012154.1"/>
</dbReference>
<dbReference type="Gene3D" id="2.40.30.170">
    <property type="match status" value="1"/>
</dbReference>
<dbReference type="NCBIfam" id="TIGR01730">
    <property type="entry name" value="RND_mfp"/>
    <property type="match status" value="1"/>
</dbReference>
<name>A0A0K0XSA4_9GAMM</name>
<dbReference type="AlphaFoldDB" id="A0A0K0XSA4"/>
<protein>
    <submittedName>
        <fullName evidence="5">Uncharacterized protein</fullName>
    </submittedName>
</protein>
<dbReference type="GO" id="GO:0015562">
    <property type="term" value="F:efflux transmembrane transporter activity"/>
    <property type="evidence" value="ECO:0007669"/>
    <property type="project" value="TreeGrafter"/>
</dbReference>
<proteinExistence type="inferred from homology"/>
<dbReference type="Pfam" id="PF25973">
    <property type="entry name" value="BSH_CzcB"/>
    <property type="match status" value="1"/>
</dbReference>
<keyword evidence="6" id="KW-1185">Reference proteome</keyword>
<evidence type="ECO:0000313" key="6">
    <source>
        <dbReference type="Proteomes" id="UP000066624"/>
    </source>
</evidence>
<evidence type="ECO:0000313" key="5">
    <source>
        <dbReference type="EMBL" id="AKS40594.1"/>
    </source>
</evidence>
<comment type="similarity">
    <text evidence="1">Belongs to the membrane fusion protein (MFP) (TC 8.A.1) family.</text>
</comment>
<dbReference type="InterPro" id="IPR006143">
    <property type="entry name" value="RND_pump_MFP"/>
</dbReference>
<dbReference type="PANTHER" id="PTHR30469:SF38">
    <property type="entry name" value="HLYD FAMILY SECRETION PROTEIN"/>
    <property type="match status" value="1"/>
</dbReference>
<gene>
    <name evidence="5" type="ORF">WM2015_205</name>
</gene>
<reference evidence="5 6" key="1">
    <citation type="submission" date="2015-07" db="EMBL/GenBank/DDBJ databases">
        <authorList>
            <person name="Noorani M."/>
        </authorList>
    </citation>
    <scope>NUCLEOTIDE SEQUENCE [LARGE SCALE GENOMIC DNA]</scope>
    <source>
        <strain evidence="5 6">KCTC 42284</strain>
    </source>
</reference>